<sequence length="456" mass="52834">MTNAFFERLHIGSDRLITVDRWRQVHDYHRRRQNWYYQALYQPGIIEGLGISVDNQDGLTLIIQPGAAIDNQGNPIIVPTQETFKFRIQTRPESEKELQIYIVLQAVDPNDLKGLPQETQTVPEYFKIHERRKLQPGDIELCRILLNADQDVLEVSSPKDPFFPKPNELDFRYRPIPRPRTSFDIQVGAVVTSSDHIQSAPYLIKGWTDLIASIPSLYPRLSAHSMVQQYSPTELGELNVQSCQLLHLPYRILGTLDRGWLMPILDRFIQDGGTVLVSIDIDQINDLMENRNFAEHLQIFRALKLEARQLDYAFTDRHKYGSQETANSLKGAIDSEIEDYSAEILSDLSHLIQKINQTHRMGFDDEHAELELEHPLRRFPFPFSQLPTYKGYPVYVKQQGGWILMLGDLNEVWSIDPNFDCSREVLRSAQEFGINILHFAAQRWQQINYANYQITD</sequence>
<organism evidence="1 2">
    <name type="scientific">Romeriopsis navalis LEGE 11480</name>
    <dbReference type="NCBI Taxonomy" id="2777977"/>
    <lineage>
        <taxon>Bacteria</taxon>
        <taxon>Bacillati</taxon>
        <taxon>Cyanobacteriota</taxon>
        <taxon>Cyanophyceae</taxon>
        <taxon>Leptolyngbyales</taxon>
        <taxon>Leptolyngbyaceae</taxon>
        <taxon>Romeriopsis</taxon>
        <taxon>Romeriopsis navalis</taxon>
    </lineage>
</organism>
<name>A0A928VUD1_9CYAN</name>
<evidence type="ECO:0008006" key="3">
    <source>
        <dbReference type="Google" id="ProtNLM"/>
    </source>
</evidence>
<comment type="caution">
    <text evidence="1">The sequence shown here is derived from an EMBL/GenBank/DDBJ whole genome shotgun (WGS) entry which is preliminary data.</text>
</comment>
<accession>A0A928VUD1</accession>
<keyword evidence="2" id="KW-1185">Reference proteome</keyword>
<dbReference type="AlphaFoldDB" id="A0A928VUD1"/>
<dbReference type="Proteomes" id="UP000625316">
    <property type="component" value="Unassembled WGS sequence"/>
</dbReference>
<dbReference type="RefSeq" id="WP_264327218.1">
    <property type="nucleotide sequence ID" value="NZ_JADEXQ010000103.1"/>
</dbReference>
<proteinExistence type="predicted"/>
<gene>
    <name evidence="1" type="ORF">IQ266_21915</name>
</gene>
<evidence type="ECO:0000313" key="2">
    <source>
        <dbReference type="Proteomes" id="UP000625316"/>
    </source>
</evidence>
<protein>
    <recommendedName>
        <fullName evidence="3">DUF4159 domain-containing protein</fullName>
    </recommendedName>
</protein>
<reference evidence="1" key="1">
    <citation type="submission" date="2020-10" db="EMBL/GenBank/DDBJ databases">
        <authorList>
            <person name="Castelo-Branco R."/>
            <person name="Eusebio N."/>
            <person name="Adriana R."/>
            <person name="Vieira A."/>
            <person name="Brugerolle De Fraissinette N."/>
            <person name="Rezende De Castro R."/>
            <person name="Schneider M.P."/>
            <person name="Vasconcelos V."/>
            <person name="Leao P.N."/>
        </authorList>
    </citation>
    <scope>NUCLEOTIDE SEQUENCE</scope>
    <source>
        <strain evidence="1">LEGE 11480</strain>
    </source>
</reference>
<dbReference type="EMBL" id="JADEXQ010000103">
    <property type="protein sequence ID" value="MBE9032399.1"/>
    <property type="molecule type" value="Genomic_DNA"/>
</dbReference>
<evidence type="ECO:0000313" key="1">
    <source>
        <dbReference type="EMBL" id="MBE9032399.1"/>
    </source>
</evidence>